<organism evidence="3 4">
    <name type="scientific">Adonisia turfae CCMR0081</name>
    <dbReference type="NCBI Taxonomy" id="2292702"/>
    <lineage>
        <taxon>Bacteria</taxon>
        <taxon>Bacillati</taxon>
        <taxon>Cyanobacteriota</taxon>
        <taxon>Adonisia</taxon>
        <taxon>Adonisia turfae</taxon>
    </lineage>
</organism>
<dbReference type="AlphaFoldDB" id="A0A6M0RUJ3"/>
<comment type="caution">
    <text evidence="3">The sequence shown here is derived from an EMBL/GenBank/DDBJ whole genome shotgun (WGS) entry which is preliminary data.</text>
</comment>
<dbReference type="Gene3D" id="3.40.50.2000">
    <property type="entry name" value="Glycogen Phosphorylase B"/>
    <property type="match status" value="2"/>
</dbReference>
<protein>
    <submittedName>
        <fullName evidence="3">Glycosyltransferase</fullName>
    </submittedName>
</protein>
<accession>A0A6M0RUJ3</accession>
<proteinExistence type="predicted"/>
<dbReference type="InterPro" id="IPR001296">
    <property type="entry name" value="Glyco_trans_1"/>
</dbReference>
<dbReference type="Proteomes" id="UP000481033">
    <property type="component" value="Unassembled WGS sequence"/>
</dbReference>
<feature type="domain" description="Glycosyltransferase subfamily 4-like N-terminal" evidence="2">
    <location>
        <begin position="14"/>
        <end position="184"/>
    </location>
</feature>
<dbReference type="InterPro" id="IPR028098">
    <property type="entry name" value="Glyco_trans_4-like_N"/>
</dbReference>
<dbReference type="InterPro" id="IPR050194">
    <property type="entry name" value="Glycosyltransferase_grp1"/>
</dbReference>
<evidence type="ECO:0000259" key="1">
    <source>
        <dbReference type="Pfam" id="PF00534"/>
    </source>
</evidence>
<dbReference type="EMBL" id="QXHD01000004">
    <property type="protein sequence ID" value="NEZ59935.1"/>
    <property type="molecule type" value="Genomic_DNA"/>
</dbReference>
<dbReference type="RefSeq" id="WP_163702696.1">
    <property type="nucleotide sequence ID" value="NZ_QXHD01000004.1"/>
</dbReference>
<dbReference type="GO" id="GO:0016757">
    <property type="term" value="F:glycosyltransferase activity"/>
    <property type="evidence" value="ECO:0007669"/>
    <property type="project" value="InterPro"/>
</dbReference>
<feature type="domain" description="Glycosyl transferase family 1" evidence="1">
    <location>
        <begin position="201"/>
        <end position="363"/>
    </location>
</feature>
<dbReference type="PANTHER" id="PTHR45947:SF3">
    <property type="entry name" value="SULFOQUINOVOSYL TRANSFERASE SQD2"/>
    <property type="match status" value="1"/>
</dbReference>
<evidence type="ECO:0000313" key="4">
    <source>
        <dbReference type="Proteomes" id="UP000481033"/>
    </source>
</evidence>
<dbReference type="Pfam" id="PF00534">
    <property type="entry name" value="Glycos_transf_1"/>
    <property type="match status" value="1"/>
</dbReference>
<evidence type="ECO:0000259" key="2">
    <source>
        <dbReference type="Pfam" id="PF13439"/>
    </source>
</evidence>
<keyword evidence="3" id="KW-0808">Transferase</keyword>
<dbReference type="Pfam" id="PF13439">
    <property type="entry name" value="Glyco_transf_4"/>
    <property type="match status" value="1"/>
</dbReference>
<evidence type="ECO:0000313" key="3">
    <source>
        <dbReference type="EMBL" id="NEZ59935.1"/>
    </source>
</evidence>
<sequence>MKVLFSIPSIGSVYGGPSKTVIDLAQALNQKYDVLVDIVTTNANGNRNLSEPLQQWISKSGYRIQYFPYISCGDYKWSNSFASWLDSNISQYDVVHTNAIFSLPNIPVYLACKKYRIPYVITPHGMLEPWALSYKAWKKKLFYNLLEKPALNRASAIQALATPEAEHIKRLNVDSPISVIPNGIHKHDFESSKGPELFYKKYPELRDKKNILFLGRIDPKKGLDLLAKAFGRIHPHFLDSHLIIAGPDNIGFLAEAQKFFKEQRCEQAVTFTGMLTGSLKESALAVADIYVAPSYSEGFSMSILEGMASGLPCIITKGCNFPEAHVANAAYVVDIESNAIAEALTKCLENPASASEVGKHARHFILENYTWDKVAEKMMALYRTIQPQINSSAFKNNALTHS</sequence>
<keyword evidence="4" id="KW-1185">Reference proteome</keyword>
<gene>
    <name evidence="3" type="ORF">DXZ20_30685</name>
</gene>
<name>A0A6M0RUJ3_9CYAN</name>
<dbReference type="SUPFAM" id="SSF53756">
    <property type="entry name" value="UDP-Glycosyltransferase/glycogen phosphorylase"/>
    <property type="match status" value="1"/>
</dbReference>
<reference evidence="3 4" key="1">
    <citation type="journal article" date="2020" name="Microb. Ecol.">
        <title>Ecogenomics of the Marine Benthic Filamentous Cyanobacterium Adonisia.</title>
        <authorList>
            <person name="Walter J.M."/>
            <person name="Coutinho F.H."/>
            <person name="Leomil L."/>
            <person name="Hargreaves P.I."/>
            <person name="Campeao M.E."/>
            <person name="Vieira V.V."/>
            <person name="Silva B.S."/>
            <person name="Fistarol G.O."/>
            <person name="Salomon P.S."/>
            <person name="Sawabe T."/>
            <person name="Mino S."/>
            <person name="Hosokawa M."/>
            <person name="Miyashita H."/>
            <person name="Maruyama F."/>
            <person name="van Verk M.C."/>
            <person name="Dutilh B.E."/>
            <person name="Thompson C.C."/>
            <person name="Thompson F.L."/>
        </authorList>
    </citation>
    <scope>NUCLEOTIDE SEQUENCE [LARGE SCALE GENOMIC DNA]</scope>
    <source>
        <strain evidence="3 4">CCMR0081</strain>
    </source>
</reference>
<dbReference type="PANTHER" id="PTHR45947">
    <property type="entry name" value="SULFOQUINOVOSYL TRANSFERASE SQD2"/>
    <property type="match status" value="1"/>
</dbReference>